<protein>
    <submittedName>
        <fullName evidence="1">Uncharacterized protein</fullName>
    </submittedName>
</protein>
<dbReference type="AlphaFoldDB" id="A0A6A4SUL4"/>
<gene>
    <name evidence="1" type="ORF">F2P81_013858</name>
</gene>
<organism evidence="1 2">
    <name type="scientific">Scophthalmus maximus</name>
    <name type="common">Turbot</name>
    <name type="synonym">Psetta maxima</name>
    <dbReference type="NCBI Taxonomy" id="52904"/>
    <lineage>
        <taxon>Eukaryota</taxon>
        <taxon>Metazoa</taxon>
        <taxon>Chordata</taxon>
        <taxon>Craniata</taxon>
        <taxon>Vertebrata</taxon>
        <taxon>Euteleostomi</taxon>
        <taxon>Actinopterygii</taxon>
        <taxon>Neopterygii</taxon>
        <taxon>Teleostei</taxon>
        <taxon>Neoteleostei</taxon>
        <taxon>Acanthomorphata</taxon>
        <taxon>Carangaria</taxon>
        <taxon>Pleuronectiformes</taxon>
        <taxon>Pleuronectoidei</taxon>
        <taxon>Scophthalmidae</taxon>
        <taxon>Scophthalmus</taxon>
    </lineage>
</organism>
<proteinExistence type="predicted"/>
<evidence type="ECO:0000313" key="1">
    <source>
        <dbReference type="EMBL" id="KAF0033792.1"/>
    </source>
</evidence>
<comment type="caution">
    <text evidence="1">The sequence shown here is derived from an EMBL/GenBank/DDBJ whole genome shotgun (WGS) entry which is preliminary data.</text>
</comment>
<evidence type="ECO:0000313" key="2">
    <source>
        <dbReference type="Proteomes" id="UP000438429"/>
    </source>
</evidence>
<name>A0A6A4SUL4_SCOMX</name>
<dbReference type="Proteomes" id="UP000438429">
    <property type="component" value="Unassembled WGS sequence"/>
</dbReference>
<accession>A0A6A4SUL4</accession>
<sequence>MVMAAVQMVCCECLNMLNDAIYYVNVSDCIINLMSGSRRYDCLAAVVKTLQKQDAGEDAAGRISLREDARGVIIFIFQAGDGALWEVNGLTQLVSSRLSRG</sequence>
<reference evidence="1 2" key="1">
    <citation type="submission" date="2019-06" db="EMBL/GenBank/DDBJ databases">
        <title>Draft genomes of female and male turbot (Scophthalmus maximus).</title>
        <authorList>
            <person name="Xu H."/>
            <person name="Xu X.-W."/>
            <person name="Shao C."/>
            <person name="Chen S."/>
        </authorList>
    </citation>
    <scope>NUCLEOTIDE SEQUENCE [LARGE SCALE GENOMIC DNA]</scope>
    <source>
        <strain evidence="1">Ysfricsl-2016a</strain>
        <tissue evidence="1">Blood</tissue>
    </source>
</reference>
<dbReference type="EMBL" id="VEVO01000012">
    <property type="protein sequence ID" value="KAF0033792.1"/>
    <property type="molecule type" value="Genomic_DNA"/>
</dbReference>